<dbReference type="InterPro" id="IPR011333">
    <property type="entry name" value="SKP1/BTB/POZ_sf"/>
</dbReference>
<feature type="domain" description="BTB" evidence="1">
    <location>
        <begin position="134"/>
        <end position="201"/>
    </location>
</feature>
<organism evidence="3">
    <name type="scientific">Caenorhabditis remanei</name>
    <name type="common">Caenorhabditis vulgaris</name>
    <dbReference type="NCBI Taxonomy" id="31234"/>
    <lineage>
        <taxon>Eukaryota</taxon>
        <taxon>Metazoa</taxon>
        <taxon>Ecdysozoa</taxon>
        <taxon>Nematoda</taxon>
        <taxon>Chromadorea</taxon>
        <taxon>Rhabditida</taxon>
        <taxon>Rhabditina</taxon>
        <taxon>Rhabditomorpha</taxon>
        <taxon>Rhabditoidea</taxon>
        <taxon>Rhabditidae</taxon>
        <taxon>Peloderinae</taxon>
        <taxon>Caenorhabditis</taxon>
    </lineage>
</organism>
<name>E3MZN3_CAERE</name>
<dbReference type="CDD" id="cd18186">
    <property type="entry name" value="BTB_POZ_ZBTB_KLHL-like"/>
    <property type="match status" value="2"/>
</dbReference>
<dbReference type="Proteomes" id="UP000008281">
    <property type="component" value="Unassembled WGS sequence"/>
</dbReference>
<evidence type="ECO:0000313" key="3">
    <source>
        <dbReference type="Proteomes" id="UP000008281"/>
    </source>
</evidence>
<dbReference type="SMART" id="SM00225">
    <property type="entry name" value="BTB"/>
    <property type="match status" value="2"/>
</dbReference>
<dbReference type="SUPFAM" id="SSF54695">
    <property type="entry name" value="POZ domain"/>
    <property type="match status" value="2"/>
</dbReference>
<keyword evidence="3" id="KW-1185">Reference proteome</keyword>
<dbReference type="InterPro" id="IPR000210">
    <property type="entry name" value="BTB/POZ_dom"/>
</dbReference>
<dbReference type="HOGENOM" id="CLU_036654_0_0_1"/>
<accession>E3MZN3</accession>
<gene>
    <name evidence="2" type="ORF">CRE_06868</name>
</gene>
<evidence type="ECO:0000313" key="2">
    <source>
        <dbReference type="EMBL" id="EFP13047.1"/>
    </source>
</evidence>
<dbReference type="PROSITE" id="PS50097">
    <property type="entry name" value="BTB"/>
    <property type="match status" value="1"/>
</dbReference>
<dbReference type="Gene3D" id="3.30.710.10">
    <property type="entry name" value="Potassium Channel Kv1.1, Chain A"/>
    <property type="match status" value="2"/>
</dbReference>
<evidence type="ECO:0000259" key="1">
    <source>
        <dbReference type="PROSITE" id="PS50097"/>
    </source>
</evidence>
<dbReference type="PANTHER" id="PTHR22744">
    <property type="entry name" value="HELIX LOOP HELIX PROTEIN 21-RELATED"/>
    <property type="match status" value="1"/>
</dbReference>
<dbReference type="OMA" id="IDHVEHH"/>
<dbReference type="eggNOG" id="KOG2806">
    <property type="taxonomic scope" value="Eukaryota"/>
</dbReference>
<proteinExistence type="predicted"/>
<dbReference type="InParanoid" id="E3MZN3"/>
<protein>
    <recommendedName>
        <fullName evidence="1">BTB domain-containing protein</fullName>
    </recommendedName>
</protein>
<reference evidence="2" key="1">
    <citation type="submission" date="2007-07" db="EMBL/GenBank/DDBJ databases">
        <title>PCAP assembly of the Caenorhabditis remanei genome.</title>
        <authorList>
            <consortium name="The Caenorhabditis remanei Sequencing Consortium"/>
            <person name="Wilson R.K."/>
        </authorList>
    </citation>
    <scope>NUCLEOTIDE SEQUENCE [LARGE SCALE GENOMIC DNA]</scope>
    <source>
        <strain evidence="2">PB4641</strain>
    </source>
</reference>
<dbReference type="AlphaFoldDB" id="E3MZN3"/>
<dbReference type="STRING" id="31234.E3MZN3"/>
<dbReference type="Pfam" id="PF00651">
    <property type="entry name" value="BTB"/>
    <property type="match status" value="2"/>
</dbReference>
<dbReference type="EMBL" id="DS268501">
    <property type="protein sequence ID" value="EFP13047.1"/>
    <property type="molecule type" value="Genomic_DNA"/>
</dbReference>
<dbReference type="PANTHER" id="PTHR22744:SF14">
    <property type="entry name" value="BTB DOMAIN-CONTAINING PROTEIN-RELATED"/>
    <property type="match status" value="1"/>
</dbReference>
<sequence length="559" mass="64802">MSGGAIEYISEEYEVSRDSSVLKTSIKNQITCVLKGTMSNSYKVNFTWEFDWNEPKSQGVFEITGHISIKSSKNAFAPVKIDVKLTEDNRTITKHLGGGCYTHYFVTYEYSLTPHLVPPEEPPYHVIFAPSDKNDAILVVDGKKLHVNKAFLSYHSDFFRALFSSNFKEGQMDEIPIGDVSYEDFALLLSSFYPNPVTPTDETVERFLEIANRFLVSSAMSIAERHLMNNSRINNEYMLYLADEYGMPTLLEKCIRRLNIMETPKNFKRSTQYKRMSDSTKTKVLDRIRVPGAEKRTTPIKSIFTWKFYWDKLKSQGVDELSGHITVTSSNNRFTPTKIGVRLTENGQVVTSEIECLPYYVYVSYVYSFTPLLMPKFRRNRWITTMRCFCHLDKNAHDSGVSTERSFMLTKRSMSSPITSDFFHALFLIEFQRRTNGMKFQFGDVSFDDFALLLSTIYPNPVLPCDRTVEKLLEMGHRFLVSSVISNSENHLLRYSKFNTEKIIWLADEYNMPRLLDNCIRRLNTLEKANKMKKSDKYEQLSDETKLKIVDRIFKLSHI</sequence>